<gene>
    <name evidence="2" type="ORF">HNR73_007634</name>
</gene>
<keyword evidence="3" id="KW-1185">Reference proteome</keyword>
<keyword evidence="1" id="KW-0812">Transmembrane</keyword>
<dbReference type="AlphaFoldDB" id="A0A841FUP8"/>
<dbReference type="Proteomes" id="UP000548476">
    <property type="component" value="Unassembled WGS sequence"/>
</dbReference>
<dbReference type="RefSeq" id="WP_184792822.1">
    <property type="nucleotide sequence ID" value="NZ_BONT01000101.1"/>
</dbReference>
<evidence type="ECO:0000256" key="1">
    <source>
        <dbReference type="SAM" id="Phobius"/>
    </source>
</evidence>
<sequence length="148" mass="14860">MTANARPAPAPPVLIAAAGGLAYVASKLHFAASGELGIAGFYAMPEAQAAFGDATAAQLGNAAIGLVAVLVVLALLRPPRHRLARLALLAANWAGALMIGAGVVGFILRAAGATSSVDWAPTGWQAWATLAVGAAWVAGWLTALLVKR</sequence>
<feature type="transmembrane region" description="Helical" evidence="1">
    <location>
        <begin position="55"/>
        <end position="76"/>
    </location>
</feature>
<organism evidence="2 3">
    <name type="scientific">Phytomonospora endophytica</name>
    <dbReference type="NCBI Taxonomy" id="714109"/>
    <lineage>
        <taxon>Bacteria</taxon>
        <taxon>Bacillati</taxon>
        <taxon>Actinomycetota</taxon>
        <taxon>Actinomycetes</taxon>
        <taxon>Micromonosporales</taxon>
        <taxon>Micromonosporaceae</taxon>
        <taxon>Phytomonospora</taxon>
    </lineage>
</organism>
<comment type="caution">
    <text evidence="2">The sequence shown here is derived from an EMBL/GenBank/DDBJ whole genome shotgun (WGS) entry which is preliminary data.</text>
</comment>
<accession>A0A841FUP8</accession>
<proteinExistence type="predicted"/>
<dbReference type="EMBL" id="JACHGT010000025">
    <property type="protein sequence ID" value="MBB6039736.1"/>
    <property type="molecule type" value="Genomic_DNA"/>
</dbReference>
<reference evidence="2 3" key="1">
    <citation type="submission" date="2020-08" db="EMBL/GenBank/DDBJ databases">
        <title>Genomic Encyclopedia of Type Strains, Phase IV (KMG-IV): sequencing the most valuable type-strain genomes for metagenomic binning, comparative biology and taxonomic classification.</title>
        <authorList>
            <person name="Goeker M."/>
        </authorList>
    </citation>
    <scope>NUCLEOTIDE SEQUENCE [LARGE SCALE GENOMIC DNA]</scope>
    <source>
        <strain evidence="2 3">YIM 65646</strain>
    </source>
</reference>
<evidence type="ECO:0000313" key="3">
    <source>
        <dbReference type="Proteomes" id="UP000548476"/>
    </source>
</evidence>
<protein>
    <submittedName>
        <fullName evidence="2">Uncharacterized protein</fullName>
    </submittedName>
</protein>
<name>A0A841FUP8_9ACTN</name>
<feature type="transmembrane region" description="Helical" evidence="1">
    <location>
        <begin position="124"/>
        <end position="146"/>
    </location>
</feature>
<keyword evidence="1" id="KW-1133">Transmembrane helix</keyword>
<feature type="transmembrane region" description="Helical" evidence="1">
    <location>
        <begin position="88"/>
        <end position="112"/>
    </location>
</feature>
<evidence type="ECO:0000313" key="2">
    <source>
        <dbReference type="EMBL" id="MBB6039736.1"/>
    </source>
</evidence>
<keyword evidence="1" id="KW-0472">Membrane</keyword>